<keyword evidence="8" id="KW-1185">Reference proteome</keyword>
<evidence type="ECO:0000256" key="1">
    <source>
        <dbReference type="ARBA" id="ARBA00009986"/>
    </source>
</evidence>
<dbReference type="GO" id="GO:0004030">
    <property type="term" value="F:aldehyde dehydrogenase [NAD(P)+] activity"/>
    <property type="evidence" value="ECO:0007669"/>
    <property type="project" value="InterPro"/>
</dbReference>
<proteinExistence type="inferred from homology"/>
<dbReference type="InterPro" id="IPR016161">
    <property type="entry name" value="Ald_DH/histidinol_DH"/>
</dbReference>
<keyword evidence="3 5" id="KW-0560">Oxidoreductase</keyword>
<dbReference type="InterPro" id="IPR044148">
    <property type="entry name" value="ALDH_GabD1-like"/>
</dbReference>
<dbReference type="CDD" id="cd07100">
    <property type="entry name" value="ALDH_SSADH1_GabD1"/>
    <property type="match status" value="1"/>
</dbReference>
<organism evidence="7 8">
    <name type="scientific">Corynebacterium heidelbergense</name>
    <dbReference type="NCBI Taxonomy" id="2055947"/>
    <lineage>
        <taxon>Bacteria</taxon>
        <taxon>Bacillati</taxon>
        <taxon>Actinomycetota</taxon>
        <taxon>Actinomycetes</taxon>
        <taxon>Mycobacteriales</taxon>
        <taxon>Corynebacteriaceae</taxon>
        <taxon>Corynebacterium</taxon>
    </lineage>
</organism>
<dbReference type="PROSITE" id="PS00687">
    <property type="entry name" value="ALDEHYDE_DEHYDR_GLU"/>
    <property type="match status" value="1"/>
</dbReference>
<dbReference type="InterPro" id="IPR029510">
    <property type="entry name" value="Ald_DH_CS_GLU"/>
</dbReference>
<protein>
    <submittedName>
        <fullName evidence="7">Succinate-semialdehyde dehydrogenase</fullName>
    </submittedName>
</protein>
<evidence type="ECO:0000313" key="7">
    <source>
        <dbReference type="EMBL" id="RAV32990.1"/>
    </source>
</evidence>
<dbReference type="InterPro" id="IPR016163">
    <property type="entry name" value="Ald_DH_C"/>
</dbReference>
<name>A0A364V8K4_9CORY</name>
<accession>A0A364V8K4</accession>
<dbReference type="Gene3D" id="3.40.309.10">
    <property type="entry name" value="Aldehyde Dehydrogenase, Chain A, domain 2"/>
    <property type="match status" value="1"/>
</dbReference>
<dbReference type="RefSeq" id="WP_113630001.1">
    <property type="nucleotide sequence ID" value="NZ_QHCV01000005.1"/>
</dbReference>
<comment type="similarity">
    <text evidence="1 5">Belongs to the aldehyde dehydrogenase family.</text>
</comment>
<dbReference type="GO" id="GO:0004777">
    <property type="term" value="F:succinate-semialdehyde dehydrogenase (NAD+) activity"/>
    <property type="evidence" value="ECO:0007669"/>
    <property type="project" value="TreeGrafter"/>
</dbReference>
<evidence type="ECO:0000256" key="2">
    <source>
        <dbReference type="ARBA" id="ARBA00022857"/>
    </source>
</evidence>
<dbReference type="SUPFAM" id="SSF53720">
    <property type="entry name" value="ALDH-like"/>
    <property type="match status" value="1"/>
</dbReference>
<sequence length="467" mass="50692">MATFALENPNTGQTEKTFDRIDDSDRDAILDRATEAYQTWRTTDIATRAEVLRKVADLYDERADELADYIGREMGKLLAWGKAELQIVSGIYRYYAEHAYELLAPEELPAQGAIRSYVEKEPIGVLIGVMPWNFPYYQVARWAAPNLLLGNTLVLKHASICPLSSQACQDLLEEAGLPKGVFQNIYASGSQMDAFIADKRVAGVSLTGSEGAGSAVASTAGEHYKKSLLELGGNDPFLILDDANLDSVLEQFVKIRMYNTGQACNAPKRLIVQRSFYDRTVELLEQKISALTVGTYDDESADVGPLSSIGARDDIVERLEKAAAAGEATVRVGGKALDRDGAYMEPTLLTDVDPSADVGCNEIFGPVAIVYPADSVEEAVSIANKSDYGLSSSVWSTDLDKAHEVARQLKDGMTFVNEHSVTAPGLPFGGVGRSGYGRELGRWGVGEFVNEHLYRVRPQDGGGNSPA</sequence>
<gene>
    <name evidence="7" type="ORF">DLJ54_00915</name>
</gene>
<dbReference type="Pfam" id="PF00171">
    <property type="entry name" value="Aldedh"/>
    <property type="match status" value="1"/>
</dbReference>
<evidence type="ECO:0000259" key="6">
    <source>
        <dbReference type="Pfam" id="PF00171"/>
    </source>
</evidence>
<dbReference type="PANTHER" id="PTHR43217">
    <property type="entry name" value="SUCCINATE SEMIALDEHYDE DEHYDROGENASE [NAD(P)+] SAD"/>
    <property type="match status" value="1"/>
</dbReference>
<dbReference type="PANTHER" id="PTHR43217:SF2">
    <property type="entry name" value="SUCCINATE-SEMIALDEHYDE DEHYDROGENASE [NADP(+)]"/>
    <property type="match status" value="1"/>
</dbReference>
<keyword evidence="2" id="KW-0521">NADP</keyword>
<feature type="domain" description="Aldehyde dehydrogenase" evidence="6">
    <location>
        <begin position="4"/>
        <end position="450"/>
    </location>
</feature>
<dbReference type="Gene3D" id="3.40.605.10">
    <property type="entry name" value="Aldehyde Dehydrogenase, Chain A, domain 1"/>
    <property type="match status" value="1"/>
</dbReference>
<dbReference type="InterPro" id="IPR015590">
    <property type="entry name" value="Aldehyde_DH_dom"/>
</dbReference>
<dbReference type="InterPro" id="IPR047110">
    <property type="entry name" value="GABD/Sad-like"/>
</dbReference>
<evidence type="ECO:0000256" key="4">
    <source>
        <dbReference type="PROSITE-ProRule" id="PRU10007"/>
    </source>
</evidence>
<dbReference type="AlphaFoldDB" id="A0A364V8K4"/>
<comment type="caution">
    <text evidence="7">The sequence shown here is derived from an EMBL/GenBank/DDBJ whole genome shotgun (WGS) entry which is preliminary data.</text>
</comment>
<reference evidence="7 8" key="1">
    <citation type="journal article" date="2018" name="Syst. Appl. Microbiol.">
        <title>Corynebacterium heidelbergense sp. nov., isolated from the preen glands of Egyptian geese (Alopochen aegyptiacus).</title>
        <authorList>
            <person name="Braun M.S."/>
            <person name="Wang E."/>
            <person name="Zimmermann S."/>
            <person name="Wink M."/>
        </authorList>
    </citation>
    <scope>NUCLEOTIDE SEQUENCE [LARGE SCALE GENOMIC DNA]</scope>
    <source>
        <strain evidence="7 8">647</strain>
    </source>
</reference>
<dbReference type="FunFam" id="3.40.605.10:FF:000012">
    <property type="entry name" value="NAD-dependent succinate-semialdehyde dehydrogenase"/>
    <property type="match status" value="1"/>
</dbReference>
<evidence type="ECO:0000313" key="8">
    <source>
        <dbReference type="Proteomes" id="UP000251577"/>
    </source>
</evidence>
<dbReference type="Proteomes" id="UP000251577">
    <property type="component" value="Unassembled WGS sequence"/>
</dbReference>
<feature type="active site" evidence="4">
    <location>
        <position position="230"/>
    </location>
</feature>
<evidence type="ECO:0000256" key="5">
    <source>
        <dbReference type="RuleBase" id="RU003345"/>
    </source>
</evidence>
<dbReference type="EMBL" id="QHCV01000005">
    <property type="protein sequence ID" value="RAV32990.1"/>
    <property type="molecule type" value="Genomic_DNA"/>
</dbReference>
<evidence type="ECO:0000256" key="3">
    <source>
        <dbReference type="ARBA" id="ARBA00023002"/>
    </source>
</evidence>
<dbReference type="InterPro" id="IPR016162">
    <property type="entry name" value="Ald_DH_N"/>
</dbReference>